<dbReference type="AlphaFoldDB" id="A0A8X6UR37"/>
<evidence type="ECO:0000313" key="2">
    <source>
        <dbReference type="EMBL" id="GFU39269.1"/>
    </source>
</evidence>
<evidence type="ECO:0000256" key="1">
    <source>
        <dbReference type="SAM" id="Phobius"/>
    </source>
</evidence>
<gene>
    <name evidence="2" type="ORF">NPIL_406941</name>
</gene>
<protein>
    <submittedName>
        <fullName evidence="2">Uncharacterized protein</fullName>
    </submittedName>
</protein>
<name>A0A8X6UR37_NEPPI</name>
<comment type="caution">
    <text evidence="2">The sequence shown here is derived from an EMBL/GenBank/DDBJ whole genome shotgun (WGS) entry which is preliminary data.</text>
</comment>
<sequence>MCCGPTGLFHSSLYHMSIVNSCQKTQPAKSNRCIKNSVGLCICDCCYYSIPHCSLYLQNPKCVTRFYLPFRKWKDVLEYTVILYFNILQSIHTVFVSICGLTLMKNLFDVLSVDNIFIRRNICENIITYIWMKLNV</sequence>
<dbReference type="Proteomes" id="UP000887013">
    <property type="component" value="Unassembled WGS sequence"/>
</dbReference>
<keyword evidence="1" id="KW-0812">Transmembrane</keyword>
<keyword evidence="3" id="KW-1185">Reference proteome</keyword>
<accession>A0A8X6UR37</accession>
<reference evidence="2" key="1">
    <citation type="submission" date="2020-08" db="EMBL/GenBank/DDBJ databases">
        <title>Multicomponent nature underlies the extraordinary mechanical properties of spider dragline silk.</title>
        <authorList>
            <person name="Kono N."/>
            <person name="Nakamura H."/>
            <person name="Mori M."/>
            <person name="Yoshida Y."/>
            <person name="Ohtoshi R."/>
            <person name="Malay A.D."/>
            <person name="Moran D.A.P."/>
            <person name="Tomita M."/>
            <person name="Numata K."/>
            <person name="Arakawa K."/>
        </authorList>
    </citation>
    <scope>NUCLEOTIDE SEQUENCE</scope>
</reference>
<organism evidence="2 3">
    <name type="scientific">Nephila pilipes</name>
    <name type="common">Giant wood spider</name>
    <name type="synonym">Nephila maculata</name>
    <dbReference type="NCBI Taxonomy" id="299642"/>
    <lineage>
        <taxon>Eukaryota</taxon>
        <taxon>Metazoa</taxon>
        <taxon>Ecdysozoa</taxon>
        <taxon>Arthropoda</taxon>
        <taxon>Chelicerata</taxon>
        <taxon>Arachnida</taxon>
        <taxon>Araneae</taxon>
        <taxon>Araneomorphae</taxon>
        <taxon>Entelegynae</taxon>
        <taxon>Araneoidea</taxon>
        <taxon>Nephilidae</taxon>
        <taxon>Nephila</taxon>
    </lineage>
</organism>
<dbReference type="EMBL" id="BMAW01035324">
    <property type="protein sequence ID" value="GFU39269.1"/>
    <property type="molecule type" value="Genomic_DNA"/>
</dbReference>
<keyword evidence="1" id="KW-1133">Transmembrane helix</keyword>
<evidence type="ECO:0000313" key="3">
    <source>
        <dbReference type="Proteomes" id="UP000887013"/>
    </source>
</evidence>
<proteinExistence type="predicted"/>
<keyword evidence="1" id="KW-0472">Membrane</keyword>
<feature type="transmembrane region" description="Helical" evidence="1">
    <location>
        <begin position="81"/>
        <end position="104"/>
    </location>
</feature>